<evidence type="ECO:0000256" key="3">
    <source>
        <dbReference type="ARBA" id="ARBA00011738"/>
    </source>
</evidence>
<evidence type="ECO:0000256" key="7">
    <source>
        <dbReference type="ARBA" id="ARBA00023136"/>
    </source>
</evidence>
<dbReference type="Proteomes" id="UP001604277">
    <property type="component" value="Unassembled WGS sequence"/>
</dbReference>
<dbReference type="GO" id="GO:0005769">
    <property type="term" value="C:early endosome"/>
    <property type="evidence" value="ECO:0007669"/>
    <property type="project" value="UniProtKB-SubCell"/>
</dbReference>
<dbReference type="PANTHER" id="PTHR12570">
    <property type="match status" value="1"/>
</dbReference>
<keyword evidence="9" id="KW-1003">Cell membrane</keyword>
<name>A0ABD1VF02_9LAMI</name>
<comment type="caution">
    <text evidence="10">The sequence shown here is derived from an EMBL/GenBank/DDBJ whole genome shotgun (WGS) entry which is preliminary data.</text>
</comment>
<comment type="subunit">
    <text evidence="3 9">Homodimer.</text>
</comment>
<evidence type="ECO:0000313" key="11">
    <source>
        <dbReference type="Proteomes" id="UP001604277"/>
    </source>
</evidence>
<evidence type="ECO:0000256" key="5">
    <source>
        <dbReference type="ARBA" id="ARBA00022753"/>
    </source>
</evidence>
<dbReference type="AlphaFoldDB" id="A0ABD1VF02"/>
<comment type="similarity">
    <text evidence="2 9">Belongs to the NIPA (TC 2.A.7) family.</text>
</comment>
<accession>A0ABD1VF02</accession>
<evidence type="ECO:0000256" key="8">
    <source>
        <dbReference type="ARBA" id="ARBA00025284"/>
    </source>
</evidence>
<evidence type="ECO:0000256" key="9">
    <source>
        <dbReference type="RuleBase" id="RU363078"/>
    </source>
</evidence>
<keyword evidence="4 9" id="KW-0812">Transmembrane</keyword>
<keyword evidence="9" id="KW-0813">Transport</keyword>
<keyword evidence="7 9" id="KW-0472">Membrane</keyword>
<dbReference type="InterPro" id="IPR008521">
    <property type="entry name" value="Mg_trans_NIPA"/>
</dbReference>
<feature type="transmembrane region" description="Helical" evidence="9">
    <location>
        <begin position="6"/>
        <end position="27"/>
    </location>
</feature>
<evidence type="ECO:0000256" key="4">
    <source>
        <dbReference type="ARBA" id="ARBA00022692"/>
    </source>
</evidence>
<organism evidence="10 11">
    <name type="scientific">Forsythia ovata</name>
    <dbReference type="NCBI Taxonomy" id="205694"/>
    <lineage>
        <taxon>Eukaryota</taxon>
        <taxon>Viridiplantae</taxon>
        <taxon>Streptophyta</taxon>
        <taxon>Embryophyta</taxon>
        <taxon>Tracheophyta</taxon>
        <taxon>Spermatophyta</taxon>
        <taxon>Magnoliopsida</taxon>
        <taxon>eudicotyledons</taxon>
        <taxon>Gunneridae</taxon>
        <taxon>Pentapetalae</taxon>
        <taxon>asterids</taxon>
        <taxon>lamiids</taxon>
        <taxon>Lamiales</taxon>
        <taxon>Oleaceae</taxon>
        <taxon>Forsythieae</taxon>
        <taxon>Forsythia</taxon>
    </lineage>
</organism>
<keyword evidence="11" id="KW-1185">Reference proteome</keyword>
<dbReference type="GO" id="GO:0015095">
    <property type="term" value="F:magnesium ion transmembrane transporter activity"/>
    <property type="evidence" value="ECO:0007669"/>
    <property type="project" value="UniProtKB-UniRule"/>
</dbReference>
<keyword evidence="9" id="KW-0460">Magnesium</keyword>
<keyword evidence="5 9" id="KW-0967">Endosome</keyword>
<evidence type="ECO:0000256" key="1">
    <source>
        <dbReference type="ARBA" id="ARBA00004141"/>
    </source>
</evidence>
<evidence type="ECO:0000313" key="10">
    <source>
        <dbReference type="EMBL" id="KAL2535907.1"/>
    </source>
</evidence>
<comment type="caution">
    <text evidence="9">Lacks conserved residue(s) required for the propagation of feature annotation.</text>
</comment>
<protein>
    <recommendedName>
        <fullName evidence="9">Probable magnesium transporter</fullName>
    </recommendedName>
</protein>
<proteinExistence type="inferred from homology"/>
<keyword evidence="6 9" id="KW-1133">Transmembrane helix</keyword>
<reference evidence="11" key="1">
    <citation type="submission" date="2024-07" db="EMBL/GenBank/DDBJ databases">
        <title>Two chromosome-level genome assemblies of Korean endemic species Abeliophyllum distichum and Forsythia ovata (Oleaceae).</title>
        <authorList>
            <person name="Jang H."/>
        </authorList>
    </citation>
    <scope>NUCLEOTIDE SEQUENCE [LARGE SCALE GENOMIC DNA]</scope>
</reference>
<comment type="function">
    <text evidence="8 9">Acts as a Mg(2+) transporter. Can also transport other divalent cations such as Fe(2+), Sr(2+), Ba(2+), Mn(2+) and Co(2+) but to a much less extent than Mg(2+).</text>
</comment>
<dbReference type="PANTHER" id="PTHR12570:SF19">
    <property type="entry name" value="MAGNESIUM TRANSPORTER-RELATED"/>
    <property type="match status" value="1"/>
</dbReference>
<dbReference type="EMBL" id="JBFOLJ010000005">
    <property type="protein sequence ID" value="KAL2535907.1"/>
    <property type="molecule type" value="Genomic_DNA"/>
</dbReference>
<feature type="transmembrane region" description="Helical" evidence="9">
    <location>
        <begin position="78"/>
        <end position="95"/>
    </location>
</feature>
<gene>
    <name evidence="10" type="ORF">Fot_17298</name>
</gene>
<dbReference type="Pfam" id="PF05653">
    <property type="entry name" value="Mg_trans_NIPA"/>
    <property type="match status" value="2"/>
</dbReference>
<keyword evidence="9" id="KW-0406">Ion transport</keyword>
<sequence length="109" mass="11587">MGFSKDNLKGIVLALISCGFIGTSFIIKKKGLKKAAAASGVRAGVGVGYSYLGASMVFWHDHNAVLAHFILKEKLHQLGIVGCVMCIVGSIIIVIHTPHEQPISSVQEI</sequence>
<dbReference type="GO" id="GO:0005886">
    <property type="term" value="C:plasma membrane"/>
    <property type="evidence" value="ECO:0007669"/>
    <property type="project" value="UniProtKB-SubCell"/>
</dbReference>
<feature type="transmembrane region" description="Helical" evidence="9">
    <location>
        <begin position="39"/>
        <end position="58"/>
    </location>
</feature>
<evidence type="ECO:0000256" key="6">
    <source>
        <dbReference type="ARBA" id="ARBA00022989"/>
    </source>
</evidence>
<evidence type="ECO:0000256" key="2">
    <source>
        <dbReference type="ARBA" id="ARBA00007001"/>
    </source>
</evidence>
<dbReference type="SUPFAM" id="SSF103481">
    <property type="entry name" value="Multidrug resistance efflux transporter EmrE"/>
    <property type="match status" value="1"/>
</dbReference>
<dbReference type="InterPro" id="IPR037185">
    <property type="entry name" value="EmrE-like"/>
</dbReference>
<comment type="subcellular location">
    <subcellularLocation>
        <location evidence="9">Cell membrane</location>
        <topology evidence="9">Multi-pass membrane protein</topology>
    </subcellularLocation>
    <subcellularLocation>
        <location evidence="9">Early endosome</location>
    </subcellularLocation>
    <subcellularLocation>
        <location evidence="1">Membrane</location>
        <topology evidence="1">Multi-pass membrane protein</topology>
    </subcellularLocation>
</comment>